<dbReference type="EC" id="3.5.1.44" evidence="3"/>
<sequence length="182" mass="19581">MTSAIKKDNRVHIIQGEYFVADDRDVMVTTILGSCVAACIRDPLAGVGGINHFLLPGTNARTKGGEAERLGVHLMELLVNGLLKAGARRDRLEAKLFGGARTVRSHNDIGKHNVEFAERFLRDEGIAHVGGSTGGLQGRRIQYWPVSGRARQILLTGTMEIERPAAGSAPALVSNAGELELF</sequence>
<dbReference type="HOGENOM" id="CLU_087854_0_1_5"/>
<name>N0B8K8_9HYPH</name>
<dbReference type="EMBL" id="CP005587">
    <property type="protein sequence ID" value="AGK59368.1"/>
    <property type="molecule type" value="Genomic_DNA"/>
</dbReference>
<dbReference type="Pfam" id="PF03975">
    <property type="entry name" value="CheD"/>
    <property type="match status" value="1"/>
</dbReference>
<dbReference type="InterPro" id="IPR011324">
    <property type="entry name" value="Cytotoxic_necrot_fac-like_cat"/>
</dbReference>
<dbReference type="AlphaFoldDB" id="N0B8K8"/>
<evidence type="ECO:0000313" key="5">
    <source>
        <dbReference type="Proteomes" id="UP000005952"/>
    </source>
</evidence>
<organism evidence="4 5">
    <name type="scientific">Hyphomicrobium denitrificans 1NES1</name>
    <dbReference type="NCBI Taxonomy" id="670307"/>
    <lineage>
        <taxon>Bacteria</taxon>
        <taxon>Pseudomonadati</taxon>
        <taxon>Pseudomonadota</taxon>
        <taxon>Alphaproteobacteria</taxon>
        <taxon>Hyphomicrobiales</taxon>
        <taxon>Hyphomicrobiaceae</taxon>
        <taxon>Hyphomicrobium</taxon>
    </lineage>
</organism>
<keyword evidence="2 3" id="KW-0378">Hydrolase</keyword>
<comment type="function">
    <text evidence="3">Probably deamidates glutamine residues to glutamate on methyl-accepting chemotaxis receptors (MCPs), playing an important role in chemotaxis.</text>
</comment>
<dbReference type="GO" id="GO:0050568">
    <property type="term" value="F:protein-glutamine glutaminase activity"/>
    <property type="evidence" value="ECO:0007669"/>
    <property type="project" value="UniProtKB-UniRule"/>
</dbReference>
<protein>
    <recommendedName>
        <fullName evidence="3">Probable chemoreceptor glutamine deamidase CheD</fullName>
        <ecNumber evidence="3">3.5.1.44</ecNumber>
    </recommendedName>
</protein>
<accession>N0B8K8</accession>
<dbReference type="PANTHER" id="PTHR35147">
    <property type="entry name" value="CHEMORECEPTOR GLUTAMINE DEAMIDASE CHED-RELATED"/>
    <property type="match status" value="1"/>
</dbReference>
<dbReference type="PANTHER" id="PTHR35147:SF2">
    <property type="entry name" value="CHEMORECEPTOR GLUTAMINE DEAMIDASE CHED-RELATED"/>
    <property type="match status" value="1"/>
</dbReference>
<evidence type="ECO:0000256" key="3">
    <source>
        <dbReference type="HAMAP-Rule" id="MF_01440"/>
    </source>
</evidence>
<dbReference type="OrthoDB" id="9807202at2"/>
<dbReference type="Gene3D" id="3.30.1330.200">
    <property type="match status" value="1"/>
</dbReference>
<dbReference type="InterPro" id="IPR038592">
    <property type="entry name" value="CheD-like_sf"/>
</dbReference>
<dbReference type="GO" id="GO:0006935">
    <property type="term" value="P:chemotaxis"/>
    <property type="evidence" value="ECO:0007669"/>
    <property type="project" value="UniProtKB-UniRule"/>
</dbReference>
<dbReference type="RefSeq" id="WP_015599383.1">
    <property type="nucleotide sequence ID" value="NC_021172.1"/>
</dbReference>
<dbReference type="SUPFAM" id="SSF64438">
    <property type="entry name" value="CNF1/YfiH-like putative cysteine hydrolases"/>
    <property type="match status" value="1"/>
</dbReference>
<dbReference type="eggNOG" id="COG1871">
    <property type="taxonomic scope" value="Bacteria"/>
</dbReference>
<dbReference type="InterPro" id="IPR005659">
    <property type="entry name" value="Chemorcpt_Glu_NH3ase_CheD"/>
</dbReference>
<dbReference type="HAMAP" id="MF_01440">
    <property type="entry name" value="CheD"/>
    <property type="match status" value="1"/>
</dbReference>
<reference evidence="4 5" key="1">
    <citation type="journal article" date="2013" name="Genome Announc.">
        <title>Genome sequences for three denitrifying bacterial strains isolated from a uranium- and nitrate-contaminated subsurface environment.</title>
        <authorList>
            <person name="Venkatramanan R."/>
            <person name="Prakash O."/>
            <person name="Woyke T."/>
            <person name="Chain P."/>
            <person name="Goodwin L.A."/>
            <person name="Watson D."/>
            <person name="Brooks S."/>
            <person name="Kostka J.E."/>
            <person name="Green S.J."/>
        </authorList>
    </citation>
    <scope>NUCLEOTIDE SEQUENCE [LARGE SCALE GENOMIC DNA]</scope>
    <source>
        <strain evidence="4 5">1NES1</strain>
    </source>
</reference>
<dbReference type="STRING" id="670307.HYPDE_38493"/>
<dbReference type="KEGG" id="hdt:HYPDE_38493"/>
<dbReference type="Proteomes" id="UP000005952">
    <property type="component" value="Chromosome"/>
</dbReference>
<comment type="similarity">
    <text evidence="3">Belongs to the CheD family.</text>
</comment>
<keyword evidence="1 3" id="KW-0145">Chemotaxis</keyword>
<keyword evidence="5" id="KW-1185">Reference proteome</keyword>
<proteinExistence type="inferred from homology"/>
<evidence type="ECO:0000256" key="2">
    <source>
        <dbReference type="ARBA" id="ARBA00022801"/>
    </source>
</evidence>
<keyword evidence="4" id="KW-0675">Receptor</keyword>
<gene>
    <name evidence="3" type="primary">cheD</name>
    <name evidence="4" type="ORF">HYPDE_38493</name>
</gene>
<evidence type="ECO:0000313" key="4">
    <source>
        <dbReference type="EMBL" id="AGK59368.1"/>
    </source>
</evidence>
<evidence type="ECO:0000256" key="1">
    <source>
        <dbReference type="ARBA" id="ARBA00022500"/>
    </source>
</evidence>
<comment type="catalytic activity">
    <reaction evidence="3">
        <text>L-glutaminyl-[protein] + H2O = L-glutamyl-[protein] + NH4(+)</text>
        <dbReference type="Rhea" id="RHEA:16441"/>
        <dbReference type="Rhea" id="RHEA-COMP:10207"/>
        <dbReference type="Rhea" id="RHEA-COMP:10208"/>
        <dbReference type="ChEBI" id="CHEBI:15377"/>
        <dbReference type="ChEBI" id="CHEBI:28938"/>
        <dbReference type="ChEBI" id="CHEBI:29973"/>
        <dbReference type="ChEBI" id="CHEBI:30011"/>
        <dbReference type="EC" id="3.5.1.44"/>
    </reaction>
</comment>
<dbReference type="CDD" id="cd16352">
    <property type="entry name" value="CheD"/>
    <property type="match status" value="1"/>
</dbReference>